<dbReference type="Proteomes" id="UP001163223">
    <property type="component" value="Chromosome"/>
</dbReference>
<proteinExistence type="predicted"/>
<reference evidence="1" key="1">
    <citation type="submission" date="2022-11" db="EMBL/GenBank/DDBJ databases">
        <title>beta-Carotene-producing bacterium, Jeongeuplla avenae sp. nov., alleviates the salt stress of Arabidopsis seedlings.</title>
        <authorList>
            <person name="Jiang L."/>
            <person name="Lee J."/>
        </authorList>
    </citation>
    <scope>NUCLEOTIDE SEQUENCE</scope>
    <source>
        <strain evidence="1">DY_R2A_6</strain>
    </source>
</reference>
<accession>A0ACD4NKX7</accession>
<evidence type="ECO:0000313" key="1">
    <source>
        <dbReference type="EMBL" id="WAJ27463.1"/>
    </source>
</evidence>
<dbReference type="EMBL" id="CP113520">
    <property type="protein sequence ID" value="WAJ27463.1"/>
    <property type="molecule type" value="Genomic_DNA"/>
</dbReference>
<sequence>MSAILAHPGAAALLAAPEPATDWRASLRLGYLVLFLTVGLCGGWAALAHIDSAVVLQGSFSVEAYRKTVQHLEGGIVSEILVRDGDRVEEGQTLIRLDTTRFEAAATAASLALANALATEARLGAQRDMVDYVVMPEEVASLIGPLGDRGEIDDNNREFEIRRLVLASSLELLETQIGQAKNDVEQAGLDGESAGRQLDSIRKELGSVKPLLAKGLVAMSRVTGLERQKVQFESAVSKARAEAEKARNKIEELRLRMEGMRRDYRQEASKGLVDLAREIARLRQERQVALDMLGRSAIRSPVAGTVQSLRVFTVGGVIRSGEPLLDVVPDTDRFVVKGRIPPSDVDRLKKGMDANVNLGALMKYRRETVRGTLTYVSPDAVADANPSLPPSFAVEVTVAREAVPEDIRDRLQAGMDAAVIIPTKGRSVLQYLLAPVLENLDESLRER</sequence>
<gene>
    <name evidence="1" type="ORF">OXU80_21860</name>
</gene>
<evidence type="ECO:0000313" key="2">
    <source>
        <dbReference type="Proteomes" id="UP001163223"/>
    </source>
</evidence>
<name>A0ACD4NKX7_9HYPH</name>
<keyword evidence="2" id="KW-1185">Reference proteome</keyword>
<protein>
    <submittedName>
        <fullName evidence="1">HlyD family type I secretion periplasmic adaptor subunit</fullName>
    </submittedName>
</protein>
<organism evidence="1 2">
    <name type="scientific">Antarcticirhabdus aurantiaca</name>
    <dbReference type="NCBI Taxonomy" id="2606717"/>
    <lineage>
        <taxon>Bacteria</taxon>
        <taxon>Pseudomonadati</taxon>
        <taxon>Pseudomonadota</taxon>
        <taxon>Alphaproteobacteria</taxon>
        <taxon>Hyphomicrobiales</taxon>
        <taxon>Aurantimonadaceae</taxon>
        <taxon>Antarcticirhabdus</taxon>
    </lineage>
</organism>